<gene>
    <name evidence="1" type="ORF">Fot_52977</name>
</gene>
<comment type="caution">
    <text evidence="1">The sequence shown here is derived from an EMBL/GenBank/DDBJ whole genome shotgun (WGS) entry which is preliminary data.</text>
</comment>
<accession>A0ABD1PHD2</accession>
<reference evidence="2" key="1">
    <citation type="submission" date="2024-07" db="EMBL/GenBank/DDBJ databases">
        <title>Two chromosome-level genome assemblies of Korean endemic species Abeliophyllum distichum and Forsythia ovata (Oleaceae).</title>
        <authorList>
            <person name="Jang H."/>
        </authorList>
    </citation>
    <scope>NUCLEOTIDE SEQUENCE [LARGE SCALE GENOMIC DNA]</scope>
</reference>
<dbReference type="InterPro" id="IPR025886">
    <property type="entry name" value="PP2-like"/>
</dbReference>
<proteinExistence type="predicted"/>
<evidence type="ECO:0000313" key="2">
    <source>
        <dbReference type="Proteomes" id="UP001604277"/>
    </source>
</evidence>
<dbReference type="AlphaFoldDB" id="A0ABD1PHD2"/>
<sequence length="291" mass="33654">MRGLVEAVLKREKLRQLARESSSSSISSTFISELATPNHDDQNFQLESSSSTVNEKDLEALLISDCEDNISISENRVAYATKEQQYFRLWDSTATLLGRSKKFYLDDITEKCYLDDITEKCYMIRATELIVSCSEYTSEDHKLWTFRKDSRFSMVAEFRNVRRLDIRGKIEGFYSKTRYGAYLVFKLGKNIRGLGSAKGIIKFVKYDEDVDAEKRATIVYLQPNKDGNGQTAVRRLDGWMEIELGKFYYDLRDNGPVEARLLGNNFNTKVDIIVAGIELRMRGDTREFMRY</sequence>
<protein>
    <submittedName>
        <fullName evidence="1">F-box protein PP2-B10</fullName>
    </submittedName>
</protein>
<name>A0ABD1PHD2_9LAMI</name>
<dbReference type="Pfam" id="PF14299">
    <property type="entry name" value="PP2"/>
    <property type="match status" value="1"/>
</dbReference>
<evidence type="ECO:0000313" key="1">
    <source>
        <dbReference type="EMBL" id="KAL2463321.1"/>
    </source>
</evidence>
<dbReference type="EMBL" id="JBFOLJ010000019">
    <property type="protein sequence ID" value="KAL2463321.1"/>
    <property type="molecule type" value="Genomic_DNA"/>
</dbReference>
<dbReference type="PANTHER" id="PTHR32278:SF111">
    <property type="entry name" value="F-BOX PROTEIN PP2-B12-RELATED"/>
    <property type="match status" value="1"/>
</dbReference>
<dbReference type="Proteomes" id="UP001604277">
    <property type="component" value="Unassembled WGS sequence"/>
</dbReference>
<dbReference type="PANTHER" id="PTHR32278">
    <property type="entry name" value="F-BOX DOMAIN-CONTAINING PROTEIN"/>
    <property type="match status" value="1"/>
</dbReference>
<keyword evidence="2" id="KW-1185">Reference proteome</keyword>
<organism evidence="1 2">
    <name type="scientific">Forsythia ovata</name>
    <dbReference type="NCBI Taxonomy" id="205694"/>
    <lineage>
        <taxon>Eukaryota</taxon>
        <taxon>Viridiplantae</taxon>
        <taxon>Streptophyta</taxon>
        <taxon>Embryophyta</taxon>
        <taxon>Tracheophyta</taxon>
        <taxon>Spermatophyta</taxon>
        <taxon>Magnoliopsida</taxon>
        <taxon>eudicotyledons</taxon>
        <taxon>Gunneridae</taxon>
        <taxon>Pentapetalae</taxon>
        <taxon>asterids</taxon>
        <taxon>lamiids</taxon>
        <taxon>Lamiales</taxon>
        <taxon>Oleaceae</taxon>
        <taxon>Forsythieae</taxon>
        <taxon>Forsythia</taxon>
    </lineage>
</organism>